<dbReference type="InterPro" id="IPR029044">
    <property type="entry name" value="Nucleotide-diphossugar_trans"/>
</dbReference>
<evidence type="ECO:0000313" key="3">
    <source>
        <dbReference type="Proteomes" id="UP000297861"/>
    </source>
</evidence>
<feature type="non-terminal residue" evidence="2">
    <location>
        <position position="1"/>
    </location>
</feature>
<dbReference type="Proteomes" id="UP000297861">
    <property type="component" value="Unassembled WGS sequence"/>
</dbReference>
<organism evidence="2 3">
    <name type="scientific">Dysgonomonas capnocytophagoides</name>
    <dbReference type="NCBI Taxonomy" id="45254"/>
    <lineage>
        <taxon>Bacteria</taxon>
        <taxon>Pseudomonadati</taxon>
        <taxon>Bacteroidota</taxon>
        <taxon>Bacteroidia</taxon>
        <taxon>Bacteroidales</taxon>
        <taxon>Dysgonomonadaceae</taxon>
        <taxon>Dysgonomonas</taxon>
    </lineage>
</organism>
<dbReference type="CDD" id="cd00761">
    <property type="entry name" value="Glyco_tranf_GTA_type"/>
    <property type="match status" value="1"/>
</dbReference>
<evidence type="ECO:0000313" key="2">
    <source>
        <dbReference type="EMBL" id="TFD93806.1"/>
    </source>
</evidence>
<dbReference type="SUPFAM" id="SSF53448">
    <property type="entry name" value="Nucleotide-diphospho-sugar transferases"/>
    <property type="match status" value="1"/>
</dbReference>
<dbReference type="GO" id="GO:0016758">
    <property type="term" value="F:hexosyltransferase activity"/>
    <property type="evidence" value="ECO:0007669"/>
    <property type="project" value="UniProtKB-ARBA"/>
</dbReference>
<sequence>VLKQTYSDIEVIVVDDGSTDKSYEIAQAYQSDVVKVFRQENKGASAARNFAFEQSSGDLIQYLDADDLLSYNKIESQVHLFKSINDKKAVITSGIILFEGDLMSSLMIPHKQVSTNGYNKPLDFLIDICCERNIVQSSIWLVHRDLIAETGRWNEQLSLNDDGEYFFRVVARSSAVYFCPQGAVFYRNTPQSLSKQVSDKAVKSQLTATRIMVKEMIALEDSKRVRSAAVNFYMQYLTRFKSDFYNREAANDVKKLGYNINTFKKSRLHRMFYAILGDKLAKKVSRKLH</sequence>
<evidence type="ECO:0000259" key="1">
    <source>
        <dbReference type="Pfam" id="PF00535"/>
    </source>
</evidence>
<name>A0A4Y8KVT3_9BACT</name>
<dbReference type="Pfam" id="PF00535">
    <property type="entry name" value="Glycos_transf_2"/>
    <property type="match status" value="1"/>
</dbReference>
<dbReference type="STRING" id="1121485.GCA_000426485_02794"/>
<dbReference type="EMBL" id="SOML01000012">
    <property type="protein sequence ID" value="TFD93806.1"/>
    <property type="molecule type" value="Genomic_DNA"/>
</dbReference>
<reference evidence="2 3" key="1">
    <citation type="submission" date="2019-03" db="EMBL/GenBank/DDBJ databases">
        <title>San Antonio Military Medical Center submission to MRSN (WRAIR), pending publication.</title>
        <authorList>
            <person name="Blyth D.M."/>
            <person name="Mccarthy S.L."/>
            <person name="Schall S.E."/>
            <person name="Stam J.A."/>
            <person name="Ong A.C."/>
            <person name="Mcgann P.T."/>
        </authorList>
    </citation>
    <scope>NUCLEOTIDE SEQUENCE [LARGE SCALE GENOMIC DNA]</scope>
    <source>
        <strain evidence="2 3">MRSN571793</strain>
    </source>
</reference>
<dbReference type="RefSeq" id="WP_134437298.1">
    <property type="nucleotide sequence ID" value="NZ_SOML01000012.1"/>
</dbReference>
<dbReference type="InterPro" id="IPR001173">
    <property type="entry name" value="Glyco_trans_2-like"/>
</dbReference>
<protein>
    <submittedName>
        <fullName evidence="2">Glycosyltransferase</fullName>
    </submittedName>
</protein>
<keyword evidence="2" id="KW-0808">Transferase</keyword>
<feature type="domain" description="Glycosyltransferase 2-like" evidence="1">
    <location>
        <begin position="1"/>
        <end position="85"/>
    </location>
</feature>
<dbReference type="AlphaFoldDB" id="A0A4Y8KVT3"/>
<proteinExistence type="predicted"/>
<dbReference type="PANTHER" id="PTHR22916:SF3">
    <property type="entry name" value="UDP-GLCNAC:BETAGAL BETA-1,3-N-ACETYLGLUCOSAMINYLTRANSFERASE-LIKE PROTEIN 1"/>
    <property type="match status" value="1"/>
</dbReference>
<comment type="caution">
    <text evidence="2">The sequence shown here is derived from an EMBL/GenBank/DDBJ whole genome shotgun (WGS) entry which is preliminary data.</text>
</comment>
<dbReference type="OrthoDB" id="6307329at2"/>
<dbReference type="PANTHER" id="PTHR22916">
    <property type="entry name" value="GLYCOSYLTRANSFERASE"/>
    <property type="match status" value="1"/>
</dbReference>
<keyword evidence="3" id="KW-1185">Reference proteome</keyword>
<gene>
    <name evidence="2" type="ORF">E2605_16795</name>
</gene>
<accession>A0A4Y8KVT3</accession>
<dbReference type="Gene3D" id="3.90.550.10">
    <property type="entry name" value="Spore Coat Polysaccharide Biosynthesis Protein SpsA, Chain A"/>
    <property type="match status" value="1"/>
</dbReference>